<comment type="caution">
    <text evidence="9">The sequence shown here is derived from an EMBL/GenBank/DDBJ whole genome shotgun (WGS) entry which is preliminary data.</text>
</comment>
<feature type="transmembrane region" description="Helical" evidence="8">
    <location>
        <begin position="306"/>
        <end position="326"/>
    </location>
</feature>
<evidence type="ECO:0000256" key="1">
    <source>
        <dbReference type="ARBA" id="ARBA00004141"/>
    </source>
</evidence>
<keyword evidence="3" id="KW-0813">Transport</keyword>
<comment type="similarity">
    <text evidence="2">Belongs to the major facilitator superfamily. Folate-biopterin transporter (TC 2.A.71) family.</text>
</comment>
<feature type="compositionally biased region" description="Polar residues" evidence="7">
    <location>
        <begin position="103"/>
        <end position="121"/>
    </location>
</feature>
<name>A0A3F2RPT6_9STRA</name>
<evidence type="ECO:0000256" key="7">
    <source>
        <dbReference type="SAM" id="MobiDB-lite"/>
    </source>
</evidence>
<evidence type="ECO:0000313" key="12">
    <source>
        <dbReference type="Proteomes" id="UP000284657"/>
    </source>
</evidence>
<evidence type="ECO:0000313" key="9">
    <source>
        <dbReference type="EMBL" id="RLN61857.1"/>
    </source>
</evidence>
<sequence length="643" mass="71056">MATLIRFIALRVWTRADSSEGFKPLKTVRDLTNTTVEFFAMLERQYSEDDSFANLVGFRPIVLYDTQGDVVDESLTLSTSARDRQLPQFSSHELDEIDSPCVSLQDSQQAKTPNVPKQQHYSPPPSSRSRGYADGDELFNYRALGSLRSGLAPISLLSWWHVGLAVTAFSSGATLAFMRAAYRPHLLRILNDRFHKRYDASTSLIDWSDVFSVVLGLFSDCVPIYGTRRKAYIVLGWIFSAVSYASGCLIYLLQIRDVEEPDAIFGALLQAFSIIGCFALQLSWVVALALVVGFGQRETLGERGDLATRFLVIWKAGSLVAHVAVAELQSMLTLSSSGAVLAVASVVSLPFVLWFLHDDDEREYPVTLVASTKRAGVVSALRMGIVQLWEICQEKVTYRVLFFLLIYGALLKASDPGVDETLAVWSGFTSFEGSYRVTDPWLLVVQSGVTVTALLHAKWRLLSIAWRPLAFTATGIVVVGTLVQSIIVATDTVRTKWLFSLLMGVIVWPETWILLFMVLSITEVADVGCEGITMGIMVSFQGLGTAATRAITRWISHSAHTSFNRDQIEQDLQSTRTRVMYVAAAYAVLNLFAAATVPWLPRNKLETQQLRAFGGYSKRGAALTVLVFALLLALVLVANLKTV</sequence>
<feature type="transmembrane region" description="Helical" evidence="8">
    <location>
        <begin position="469"/>
        <end position="490"/>
    </location>
</feature>
<dbReference type="PANTHER" id="PTHR31585:SF5">
    <property type="entry name" value="RNA-BINDING S4 DOMAIN-CONTAINING PROTEIN"/>
    <property type="match status" value="1"/>
</dbReference>
<evidence type="ECO:0000256" key="6">
    <source>
        <dbReference type="ARBA" id="ARBA00023136"/>
    </source>
</evidence>
<dbReference type="SUPFAM" id="SSF103473">
    <property type="entry name" value="MFS general substrate transporter"/>
    <property type="match status" value="1"/>
</dbReference>
<feature type="region of interest" description="Disordered" evidence="7">
    <location>
        <begin position="103"/>
        <end position="130"/>
    </location>
</feature>
<feature type="transmembrane region" description="Helical" evidence="8">
    <location>
        <begin position="496"/>
        <end position="519"/>
    </location>
</feature>
<evidence type="ECO:0000256" key="3">
    <source>
        <dbReference type="ARBA" id="ARBA00022448"/>
    </source>
</evidence>
<dbReference type="Proteomes" id="UP000284657">
    <property type="component" value="Unassembled WGS sequence"/>
</dbReference>
<feature type="transmembrane region" description="Helical" evidence="8">
    <location>
        <begin position="579"/>
        <end position="600"/>
    </location>
</feature>
<dbReference type="InterPro" id="IPR036259">
    <property type="entry name" value="MFS_trans_sf"/>
</dbReference>
<evidence type="ECO:0000256" key="5">
    <source>
        <dbReference type="ARBA" id="ARBA00022989"/>
    </source>
</evidence>
<accession>A0A3F2RPT6</accession>
<evidence type="ECO:0000256" key="4">
    <source>
        <dbReference type="ARBA" id="ARBA00022692"/>
    </source>
</evidence>
<dbReference type="Proteomes" id="UP000277300">
    <property type="component" value="Unassembled WGS sequence"/>
</dbReference>
<dbReference type="EMBL" id="MBAD02000178">
    <property type="protein sequence ID" value="RLN70843.1"/>
    <property type="molecule type" value="Genomic_DNA"/>
</dbReference>
<reference evidence="11 12" key="1">
    <citation type="submission" date="2018-07" db="EMBL/GenBank/DDBJ databases">
        <title>Genome sequencing of oomycete isolates from Chile give support for New Zealand origin for Phytophthora kernoviae and make available the first Nothophytophthora sp. genome.</title>
        <authorList>
            <person name="Studholme D.J."/>
            <person name="Sanfuentes E."/>
            <person name="Panda P."/>
            <person name="Hill R."/>
            <person name="Sambles C."/>
            <person name="Grant M."/>
            <person name="Williams N.M."/>
            <person name="Mcdougal R.L."/>
        </authorList>
    </citation>
    <scope>NUCLEOTIDE SEQUENCE [LARGE SCALE GENOMIC DNA]</scope>
    <source>
        <strain evidence="9">Chile6</strain>
        <strain evidence="10">Chile7</strain>
    </source>
</reference>
<evidence type="ECO:0000256" key="8">
    <source>
        <dbReference type="SAM" id="Phobius"/>
    </source>
</evidence>
<dbReference type="InterPro" id="IPR039309">
    <property type="entry name" value="BT1"/>
</dbReference>
<keyword evidence="5 8" id="KW-1133">Transmembrane helix</keyword>
<proteinExistence type="inferred from homology"/>
<evidence type="ECO:0000256" key="2">
    <source>
        <dbReference type="ARBA" id="ARBA00007015"/>
    </source>
</evidence>
<keyword evidence="6 8" id="KW-0472">Membrane</keyword>
<protein>
    <recommendedName>
        <fullName evidence="13">Transmembrane protein</fullName>
    </recommendedName>
</protein>
<feature type="transmembrane region" description="Helical" evidence="8">
    <location>
        <begin position="338"/>
        <end position="356"/>
    </location>
</feature>
<organism evidence="9 11">
    <name type="scientific">Phytophthora kernoviae</name>
    <dbReference type="NCBI Taxonomy" id="325452"/>
    <lineage>
        <taxon>Eukaryota</taxon>
        <taxon>Sar</taxon>
        <taxon>Stramenopiles</taxon>
        <taxon>Oomycota</taxon>
        <taxon>Peronosporomycetes</taxon>
        <taxon>Peronosporales</taxon>
        <taxon>Peronosporaceae</taxon>
        <taxon>Phytophthora</taxon>
    </lineage>
</organism>
<evidence type="ECO:0000313" key="11">
    <source>
        <dbReference type="Proteomes" id="UP000277300"/>
    </source>
</evidence>
<evidence type="ECO:0008006" key="13">
    <source>
        <dbReference type="Google" id="ProtNLM"/>
    </source>
</evidence>
<feature type="transmembrane region" description="Helical" evidence="8">
    <location>
        <begin position="620"/>
        <end position="640"/>
    </location>
</feature>
<dbReference type="PANTHER" id="PTHR31585">
    <property type="entry name" value="FOLATE-BIOPTERIN TRANSPORTER 1, CHLOROPLASTIC"/>
    <property type="match status" value="1"/>
</dbReference>
<gene>
    <name evidence="10" type="ORF">BBJ29_003026</name>
    <name evidence="9" type="ORF">BBP00_00005146</name>
</gene>
<dbReference type="OrthoDB" id="164313at2759"/>
<evidence type="ECO:0000313" key="10">
    <source>
        <dbReference type="EMBL" id="RLN70843.1"/>
    </source>
</evidence>
<dbReference type="GO" id="GO:0016020">
    <property type="term" value="C:membrane"/>
    <property type="evidence" value="ECO:0007669"/>
    <property type="project" value="UniProtKB-SubCell"/>
</dbReference>
<feature type="transmembrane region" description="Helical" evidence="8">
    <location>
        <begin position="265"/>
        <end position="294"/>
    </location>
</feature>
<feature type="transmembrane region" description="Helical" evidence="8">
    <location>
        <begin position="159"/>
        <end position="182"/>
    </location>
</feature>
<dbReference type="EMBL" id="MBDO02000141">
    <property type="protein sequence ID" value="RLN61857.1"/>
    <property type="molecule type" value="Genomic_DNA"/>
</dbReference>
<keyword evidence="4 8" id="KW-0812">Transmembrane</keyword>
<dbReference type="AlphaFoldDB" id="A0A3F2RPT6"/>
<feature type="transmembrane region" description="Helical" evidence="8">
    <location>
        <begin position="231"/>
        <end position="253"/>
    </location>
</feature>
<comment type="subcellular location">
    <subcellularLocation>
        <location evidence="1">Membrane</location>
        <topology evidence="1">Multi-pass membrane protein</topology>
    </subcellularLocation>
</comment>